<sequence>MVEIGENFGLIKVIELSDLSIFNNSLGKFGLMKVIELSDLNCFCSSASMHSSSIYSADITDDTILSQDKIFEQSKQKKENKYSDVINKKTIKDCDSDDDLPSFQSVQLKDQYSKGQVVFAKIKKYPYWPAVFYKMASKSHGYIHFLEKATENTKQTIKVPLKNIKHFICTERDEIISIGRKNDDFNFGMNQAEDYLRKRALGKIPSFFDNPIADKCIEGETQTLYKKNHHLKMTSDSDTLSEITNEKRLTTNEVNKNDQITKGIAVNPRLMESIMLSRITLQNIATGKEFSYRHTVYTKGNRKEKSGLKWLGGYGPLNDQESDTVVETLLSWYKEDHLPYNPISYVLDVWLPESIIRGIASINNLNYEEAEELYQE</sequence>
<evidence type="ECO:0000259" key="2">
    <source>
        <dbReference type="Pfam" id="PF20886"/>
    </source>
</evidence>
<dbReference type="SUPFAM" id="SSF63748">
    <property type="entry name" value="Tudor/PWWP/MBT"/>
    <property type="match status" value="1"/>
</dbReference>
<keyword evidence="3" id="KW-1185">Reference proteome</keyword>
<evidence type="ECO:0000259" key="1">
    <source>
        <dbReference type="Pfam" id="PF20884"/>
    </source>
</evidence>
<gene>
    <name evidence="4" type="primary">LOC105849375</name>
</gene>
<evidence type="ECO:0000313" key="4">
    <source>
        <dbReference type="RefSeq" id="XP_065671510.1"/>
    </source>
</evidence>
<dbReference type="GeneID" id="105849375"/>
<reference evidence="4" key="1">
    <citation type="submission" date="2025-08" db="UniProtKB">
        <authorList>
            <consortium name="RefSeq"/>
        </authorList>
    </citation>
    <scope>IDENTIFICATION</scope>
</reference>
<feature type="domain" description="MUM1-like PWWP" evidence="1">
    <location>
        <begin position="113"/>
        <end position="181"/>
    </location>
</feature>
<dbReference type="RefSeq" id="XP_065671510.1">
    <property type="nucleotide sequence ID" value="XM_065815438.1"/>
</dbReference>
<evidence type="ECO:0000313" key="3">
    <source>
        <dbReference type="Proteomes" id="UP001652625"/>
    </source>
</evidence>
<dbReference type="Pfam" id="PF20886">
    <property type="entry name" value="PWP3A-B_C"/>
    <property type="match status" value="1"/>
</dbReference>
<protein>
    <submittedName>
        <fullName evidence="4">PWWP domain-containing DNA repair factor 3B isoform X6</fullName>
    </submittedName>
</protein>
<dbReference type="InterPro" id="IPR048795">
    <property type="entry name" value="PWP3A_3B_4_C"/>
</dbReference>
<dbReference type="InterPro" id="IPR035504">
    <property type="entry name" value="MUM1-like_PWWP"/>
</dbReference>
<dbReference type="Pfam" id="PF20884">
    <property type="entry name" value="MUM1-like_PWWP"/>
    <property type="match status" value="1"/>
</dbReference>
<name>A0ABM4DAY8_HYDVU</name>
<dbReference type="Proteomes" id="UP001652625">
    <property type="component" value="Chromosome 13"/>
</dbReference>
<dbReference type="CDD" id="cd06080">
    <property type="entry name" value="PWWP_MUM1-like"/>
    <property type="match status" value="1"/>
</dbReference>
<dbReference type="PANTHER" id="PTHR31333">
    <property type="entry name" value="PWWP DOMAIN-CONTAINING DNA REPAIR FACTOR 3 FAMILY MEMBER"/>
    <property type="match status" value="1"/>
</dbReference>
<dbReference type="InterPro" id="IPR040263">
    <property type="entry name" value="PWP3A_3B_4"/>
</dbReference>
<dbReference type="Gene3D" id="2.30.30.140">
    <property type="match status" value="1"/>
</dbReference>
<accession>A0ABM4DAY8</accession>
<organism evidence="3 4">
    <name type="scientific">Hydra vulgaris</name>
    <name type="common">Hydra</name>
    <name type="synonym">Hydra attenuata</name>
    <dbReference type="NCBI Taxonomy" id="6087"/>
    <lineage>
        <taxon>Eukaryota</taxon>
        <taxon>Metazoa</taxon>
        <taxon>Cnidaria</taxon>
        <taxon>Hydrozoa</taxon>
        <taxon>Hydroidolina</taxon>
        <taxon>Anthoathecata</taxon>
        <taxon>Aplanulata</taxon>
        <taxon>Hydridae</taxon>
        <taxon>Hydra</taxon>
    </lineage>
</organism>
<proteinExistence type="predicted"/>
<dbReference type="PANTHER" id="PTHR31333:SF6">
    <property type="entry name" value="MUM1 LIKE 1"/>
    <property type="match status" value="1"/>
</dbReference>
<feature type="domain" description="PWWP" evidence="2">
    <location>
        <begin position="323"/>
        <end position="375"/>
    </location>
</feature>